<sequence>MLRFMIAPLVFVAVAALAQYQATEPKPAFLPTGSDTVTPEASCFVRNGFATNDDEDSEGTFCQPQQFDI</sequence>
<proteinExistence type="predicted"/>
<dbReference type="EMBL" id="OX359471">
    <property type="protein sequence ID" value="CAI3971328.1"/>
    <property type="molecule type" value="Genomic_DNA"/>
</dbReference>
<organism evidence="1">
    <name type="scientific">Variovorax phage VAC_51</name>
    <dbReference type="NCBI Taxonomy" id="2985242"/>
    <lineage>
        <taxon>Viruses</taxon>
        <taxon>Duplodnaviria</taxon>
        <taxon>Heunggongvirae</taxon>
        <taxon>Uroviricota</taxon>
        <taxon>Caudoviricetes</taxon>
        <taxon>Autographivirales</taxon>
        <taxon>Autoscriptoviridae</taxon>
        <taxon>Trelivelvirus</taxon>
        <taxon>Trelivelvirus VAC51</taxon>
    </lineage>
</organism>
<reference evidence="1" key="1">
    <citation type="submission" date="2022-10" db="EMBL/GenBank/DDBJ databases">
        <authorList>
            <person name="Meaden S."/>
        </authorList>
    </citation>
    <scope>NUCLEOTIDE SEQUENCE</scope>
</reference>
<evidence type="ECO:0000313" key="1">
    <source>
        <dbReference type="EMBL" id="CAI3971328.1"/>
    </source>
</evidence>
<gene>
    <name evidence="1" type="ORF">VAC51_00013</name>
</gene>
<accession>A0A9N6WWY4</accession>
<name>A0A9N6WWY4_9CAUD</name>
<protein>
    <submittedName>
        <fullName evidence="1">Uncharacterized protein</fullName>
    </submittedName>
</protein>